<accession>A0A5B7KAV0</accession>
<protein>
    <submittedName>
        <fullName evidence="1">Uncharacterized protein</fullName>
    </submittedName>
</protein>
<dbReference type="AlphaFoldDB" id="A0A5B7KAV0"/>
<name>A0A5B7KAV0_PORTR</name>
<gene>
    <name evidence="1" type="ORF">E2C01_099468</name>
</gene>
<reference evidence="1 2" key="1">
    <citation type="submission" date="2019-05" db="EMBL/GenBank/DDBJ databases">
        <title>Another draft genome of Portunus trituberculatus and its Hox gene families provides insights of decapod evolution.</title>
        <authorList>
            <person name="Jeong J.-H."/>
            <person name="Song I."/>
            <person name="Kim S."/>
            <person name="Choi T."/>
            <person name="Kim D."/>
            <person name="Ryu S."/>
            <person name="Kim W."/>
        </authorList>
    </citation>
    <scope>NUCLEOTIDE SEQUENCE [LARGE SCALE GENOMIC DNA]</scope>
    <source>
        <tissue evidence="1">Muscle</tissue>
    </source>
</reference>
<sequence>MNRRSQRSSFLSLSCCLSQHQLGAHKLVWQPHETPRAGRGEGVMGGWVWASQEVGVMPRHGRNGTVSYISCLFVGVLQGPGSMRRRVGRVSAAW</sequence>
<evidence type="ECO:0000313" key="2">
    <source>
        <dbReference type="Proteomes" id="UP000324222"/>
    </source>
</evidence>
<dbReference type="EMBL" id="VSRR010138051">
    <property type="protein sequence ID" value="MPD03814.1"/>
    <property type="molecule type" value="Genomic_DNA"/>
</dbReference>
<proteinExistence type="predicted"/>
<dbReference type="Proteomes" id="UP000324222">
    <property type="component" value="Unassembled WGS sequence"/>
</dbReference>
<comment type="caution">
    <text evidence="1">The sequence shown here is derived from an EMBL/GenBank/DDBJ whole genome shotgun (WGS) entry which is preliminary data.</text>
</comment>
<keyword evidence="2" id="KW-1185">Reference proteome</keyword>
<evidence type="ECO:0000313" key="1">
    <source>
        <dbReference type="EMBL" id="MPD03814.1"/>
    </source>
</evidence>
<organism evidence="1 2">
    <name type="scientific">Portunus trituberculatus</name>
    <name type="common">Swimming crab</name>
    <name type="synonym">Neptunus trituberculatus</name>
    <dbReference type="NCBI Taxonomy" id="210409"/>
    <lineage>
        <taxon>Eukaryota</taxon>
        <taxon>Metazoa</taxon>
        <taxon>Ecdysozoa</taxon>
        <taxon>Arthropoda</taxon>
        <taxon>Crustacea</taxon>
        <taxon>Multicrustacea</taxon>
        <taxon>Malacostraca</taxon>
        <taxon>Eumalacostraca</taxon>
        <taxon>Eucarida</taxon>
        <taxon>Decapoda</taxon>
        <taxon>Pleocyemata</taxon>
        <taxon>Brachyura</taxon>
        <taxon>Eubrachyura</taxon>
        <taxon>Portunoidea</taxon>
        <taxon>Portunidae</taxon>
        <taxon>Portuninae</taxon>
        <taxon>Portunus</taxon>
    </lineage>
</organism>